<dbReference type="CDD" id="cd16412">
    <property type="entry name" value="dndB"/>
    <property type="match status" value="1"/>
</dbReference>
<sequence length="426" mass="46700">MTNNSPGSEFGLKRHDGLDEAQRAASLDAAASGARVFPCTVFQQGGRTMIATSFPYQFLARQVVADSAAKGGDPGNATNRPLLTDHVKTINNYVKSNAADYILPPLTLNARELPALHVPRGNFKSVMGFMVIGDETRFQVTDGQHRLVAIKGTGSGRSAIVGLVDDAEQRFDGDSMAVVIVVEPDIKRVHQDFADAAQTKQIPASLLAVYNTREPLNAVLTDIVEKSTLLNGRVDRTSKTLPKMSQSVFLLNQVRQFVKEFLFADYALAETTVAKQSQLLIGARAQQDEFVTDTLALLDVLTENMDPWTAIADLPKSGGPATKVPDYRQKYVNMTATGLVVIARVAYEIRKNPNAEWRKEQYKRLAVEIDWRRDADIWKGTIVSREGKISTNRAPVKLAAEKAKKQLGLPSSEDGLTTKTRADISE</sequence>
<comment type="caution">
    <text evidence="2">The sequence shown here is derived from an EMBL/GenBank/DDBJ whole genome shotgun (WGS) entry which is preliminary data.</text>
</comment>
<dbReference type="InterPro" id="IPR017642">
    <property type="entry name" value="DNA_S_mod_DndB"/>
</dbReference>
<dbReference type="NCBIfam" id="TIGR03187">
    <property type="entry name" value="DGQHR"/>
    <property type="match status" value="1"/>
</dbReference>
<proteinExistence type="predicted"/>
<evidence type="ECO:0000313" key="2">
    <source>
        <dbReference type="EMBL" id="MEV0709168.1"/>
    </source>
</evidence>
<evidence type="ECO:0000256" key="1">
    <source>
        <dbReference type="SAM" id="MobiDB-lite"/>
    </source>
</evidence>
<name>A0ABV3FUU1_9NOCA</name>
<feature type="region of interest" description="Disordered" evidence="1">
    <location>
        <begin position="407"/>
        <end position="426"/>
    </location>
</feature>
<dbReference type="InterPro" id="IPR017601">
    <property type="entry name" value="DGQHR-contain_dom"/>
</dbReference>
<dbReference type="EMBL" id="JBFAKC010000006">
    <property type="protein sequence ID" value="MEV0709168.1"/>
    <property type="molecule type" value="Genomic_DNA"/>
</dbReference>
<evidence type="ECO:0000313" key="3">
    <source>
        <dbReference type="Proteomes" id="UP001551695"/>
    </source>
</evidence>
<dbReference type="Pfam" id="PF14072">
    <property type="entry name" value="DndB"/>
    <property type="match status" value="1"/>
</dbReference>
<gene>
    <name evidence="2" type="ORF">AB0I48_16535</name>
</gene>
<accession>A0ABV3FUU1</accession>
<keyword evidence="3" id="KW-1185">Reference proteome</keyword>
<reference evidence="2 3" key="1">
    <citation type="submission" date="2024-06" db="EMBL/GenBank/DDBJ databases">
        <title>The Natural Products Discovery Center: Release of the First 8490 Sequenced Strains for Exploring Actinobacteria Biosynthetic Diversity.</title>
        <authorList>
            <person name="Kalkreuter E."/>
            <person name="Kautsar S.A."/>
            <person name="Yang D."/>
            <person name="Bader C.D."/>
            <person name="Teijaro C.N."/>
            <person name="Fluegel L."/>
            <person name="Davis C.M."/>
            <person name="Simpson J.R."/>
            <person name="Lauterbach L."/>
            <person name="Steele A.D."/>
            <person name="Gui C."/>
            <person name="Meng S."/>
            <person name="Li G."/>
            <person name="Viehrig K."/>
            <person name="Ye F."/>
            <person name="Su P."/>
            <person name="Kiefer A.F."/>
            <person name="Nichols A."/>
            <person name="Cepeda A.J."/>
            <person name="Yan W."/>
            <person name="Fan B."/>
            <person name="Jiang Y."/>
            <person name="Adhikari A."/>
            <person name="Zheng C.-J."/>
            <person name="Schuster L."/>
            <person name="Cowan T.M."/>
            <person name="Smanski M.J."/>
            <person name="Chevrette M.G."/>
            <person name="De Carvalho L.P.S."/>
            <person name="Shen B."/>
        </authorList>
    </citation>
    <scope>NUCLEOTIDE SEQUENCE [LARGE SCALE GENOMIC DNA]</scope>
    <source>
        <strain evidence="2 3">NPDC050403</strain>
    </source>
</reference>
<dbReference type="RefSeq" id="WP_357784471.1">
    <property type="nucleotide sequence ID" value="NZ_JBFAKC010000006.1"/>
</dbReference>
<dbReference type="Proteomes" id="UP001551695">
    <property type="component" value="Unassembled WGS sequence"/>
</dbReference>
<protein>
    <submittedName>
        <fullName evidence="2">DNA sulfur modification protein DndB</fullName>
    </submittedName>
</protein>
<organism evidence="2 3">
    <name type="scientific">Nocardia aurea</name>
    <dbReference type="NCBI Taxonomy" id="2144174"/>
    <lineage>
        <taxon>Bacteria</taxon>
        <taxon>Bacillati</taxon>
        <taxon>Actinomycetota</taxon>
        <taxon>Actinomycetes</taxon>
        <taxon>Mycobacteriales</taxon>
        <taxon>Nocardiaceae</taxon>
        <taxon>Nocardia</taxon>
    </lineage>
</organism>